<name>A0ACB6YYU5_THEGA</name>
<keyword evidence="2" id="KW-1185">Reference proteome</keyword>
<evidence type="ECO:0000313" key="1">
    <source>
        <dbReference type="EMBL" id="KAF9642315.1"/>
    </source>
</evidence>
<reference evidence="1" key="2">
    <citation type="journal article" date="2020" name="Nat. Commun.">
        <title>Large-scale genome sequencing of mycorrhizal fungi provides insights into the early evolution of symbiotic traits.</title>
        <authorList>
            <person name="Miyauchi S."/>
            <person name="Kiss E."/>
            <person name="Kuo A."/>
            <person name="Drula E."/>
            <person name="Kohler A."/>
            <person name="Sanchez-Garcia M."/>
            <person name="Morin E."/>
            <person name="Andreopoulos B."/>
            <person name="Barry K.W."/>
            <person name="Bonito G."/>
            <person name="Buee M."/>
            <person name="Carver A."/>
            <person name="Chen C."/>
            <person name="Cichocki N."/>
            <person name="Clum A."/>
            <person name="Culley D."/>
            <person name="Crous P.W."/>
            <person name="Fauchery L."/>
            <person name="Girlanda M."/>
            <person name="Hayes R.D."/>
            <person name="Keri Z."/>
            <person name="LaButti K."/>
            <person name="Lipzen A."/>
            <person name="Lombard V."/>
            <person name="Magnuson J."/>
            <person name="Maillard F."/>
            <person name="Murat C."/>
            <person name="Nolan M."/>
            <person name="Ohm R.A."/>
            <person name="Pangilinan J."/>
            <person name="Pereira M.F."/>
            <person name="Perotto S."/>
            <person name="Peter M."/>
            <person name="Pfister S."/>
            <person name="Riley R."/>
            <person name="Sitrit Y."/>
            <person name="Stielow J.B."/>
            <person name="Szollosi G."/>
            <person name="Zifcakova L."/>
            <person name="Stursova M."/>
            <person name="Spatafora J.W."/>
            <person name="Tedersoo L."/>
            <person name="Vaario L.M."/>
            <person name="Yamada A."/>
            <person name="Yan M."/>
            <person name="Wang P."/>
            <person name="Xu J."/>
            <person name="Bruns T."/>
            <person name="Baldrian P."/>
            <person name="Vilgalys R."/>
            <person name="Dunand C."/>
            <person name="Henrissat B."/>
            <person name="Grigoriev I.V."/>
            <person name="Hibbett D."/>
            <person name="Nagy L.G."/>
            <person name="Martin F.M."/>
        </authorList>
    </citation>
    <scope>NUCLEOTIDE SEQUENCE</scope>
    <source>
        <strain evidence="1">P2</strain>
    </source>
</reference>
<accession>A0ACB6YYU5</accession>
<gene>
    <name evidence="1" type="ORF">BDM02DRAFT_2348566</name>
</gene>
<reference evidence="1" key="1">
    <citation type="submission" date="2019-10" db="EMBL/GenBank/DDBJ databases">
        <authorList>
            <consortium name="DOE Joint Genome Institute"/>
            <person name="Kuo A."/>
            <person name="Miyauchi S."/>
            <person name="Kiss E."/>
            <person name="Drula E."/>
            <person name="Kohler A."/>
            <person name="Sanchez-Garcia M."/>
            <person name="Andreopoulos B."/>
            <person name="Barry K.W."/>
            <person name="Bonito G."/>
            <person name="Buee M."/>
            <person name="Carver A."/>
            <person name="Chen C."/>
            <person name="Cichocki N."/>
            <person name="Clum A."/>
            <person name="Culley D."/>
            <person name="Crous P.W."/>
            <person name="Fauchery L."/>
            <person name="Girlanda M."/>
            <person name="Hayes R."/>
            <person name="Keri Z."/>
            <person name="Labutti K."/>
            <person name="Lipzen A."/>
            <person name="Lombard V."/>
            <person name="Magnuson J."/>
            <person name="Maillard F."/>
            <person name="Morin E."/>
            <person name="Murat C."/>
            <person name="Nolan M."/>
            <person name="Ohm R."/>
            <person name="Pangilinan J."/>
            <person name="Pereira M."/>
            <person name="Perotto S."/>
            <person name="Peter M."/>
            <person name="Riley R."/>
            <person name="Sitrit Y."/>
            <person name="Stielow B."/>
            <person name="Szollosi G."/>
            <person name="Zifcakova L."/>
            <person name="Stursova M."/>
            <person name="Spatafora J.W."/>
            <person name="Tedersoo L."/>
            <person name="Vaario L.-M."/>
            <person name="Yamada A."/>
            <person name="Yan M."/>
            <person name="Wang P."/>
            <person name="Xu J."/>
            <person name="Bruns T."/>
            <person name="Baldrian P."/>
            <person name="Vilgalys R."/>
            <person name="Henrissat B."/>
            <person name="Grigoriev I.V."/>
            <person name="Hibbett D."/>
            <person name="Nagy L.G."/>
            <person name="Martin F.M."/>
        </authorList>
    </citation>
    <scope>NUCLEOTIDE SEQUENCE</scope>
    <source>
        <strain evidence="1">P2</strain>
    </source>
</reference>
<protein>
    <submittedName>
        <fullName evidence="1">Uncharacterized protein</fullName>
    </submittedName>
</protein>
<dbReference type="EMBL" id="MU118542">
    <property type="protein sequence ID" value="KAF9642315.1"/>
    <property type="molecule type" value="Genomic_DNA"/>
</dbReference>
<organism evidence="1 2">
    <name type="scientific">Thelephora ganbajun</name>
    <name type="common">Ganba fungus</name>
    <dbReference type="NCBI Taxonomy" id="370292"/>
    <lineage>
        <taxon>Eukaryota</taxon>
        <taxon>Fungi</taxon>
        <taxon>Dikarya</taxon>
        <taxon>Basidiomycota</taxon>
        <taxon>Agaricomycotina</taxon>
        <taxon>Agaricomycetes</taxon>
        <taxon>Thelephorales</taxon>
        <taxon>Thelephoraceae</taxon>
        <taxon>Thelephora</taxon>
    </lineage>
</organism>
<sequence length="1440" mass="160526">MSKCVGFSVVGPSLGFLLTTRTEMKHLLGKKPEKSPNPSTKSISPGIPANIAAGPLRSQEELDVGPDGERSNKRTRITFGDDSGEDEELPAPEVSTSGVVVGVTEHRDDPTREDTADTREGGGRLAEASNVPQGDYMNTAPRAPAILSDVPKETADESGPLGPLKAVLRIIAVVYYANDQETTAIGKIEYLLSRVVALEERFYSRPDDVAEQRCRDKLIREFGRIERQLRSLSEKPEPEQLAGHAQYGEEVYGFLEDLREAIFDYQMVQQKEISDQRRKLVKPAEATALNNVRCAHEAEYRHGDRKRCLKKTRGTVLDEIELWAKDFHRPSVYWLNGLAGTGKSTIAQTIAERIFADGQLGASFFCSRDFRDRRDLKFIFPTVAVQLARNYPEFRSIFVPLVQSDPEIAHESLYNQMDRLIVWPLKQSGIPTVIIIDALDECKDEEPASAILSVLGRFVSQIPKVKFFVTGRPEPRIREGFRLPLLAEATDVFVLHGVESSRVNTDIRLFLTHNFSELKGRRRGLDDWPSSEQLDLLCERAAGLFVYAMATIKFIDHKNNNPKRQLERILQLPTSSVHEGKVRLGPNTTLDSLYMSILQEAFDDDDSEGDSMVRSVLGAVILAADPLSPSTIAALLGIDPEDVFPRLSSIHSLLVLRQDLDSPVRPFHKSFPDFIVDPTRCSDERFHVSPPTHHPELLAGCLELMNQRLKKNMCNLPDAVANREVDDLHERTERHLDPALRYACRSWHKHLIDDHTVGTPAIASALHRFLKEKFLFWLEVLSVIGAAREAIDALDVAAKWLEVSPTHDLVIDCLRFVIGFFEIISTSCPHIYHSALPLCPRNSIVRSLYEPHARPLARIVHGLPNSWESSIATADCPTWIQAAAWSPCSRFIAISWKATIHIMDAVTLERVTILHPPSDCWARHLVFSPNTRLLTWYGSSPRKLISWDLQTGGLVSSITSPQDASRWISVTYSTCGTMVAGLAHHPPTFTILIYNVLLGTHAYSHSAKGEPLTKVWTHGEYLRFATKRSGSMTTWEVEFASPQTPTPVESLPIPASFGPVQTFRFHPTSSRFAFATERSLLVWDAQHSKSLLKSTDVNYRTHTSMSFSPDGRFFACGTGSGGIRLWKESPTGYTLHRKFPFNLSHFDRVFVSPNGESIIASDWSGILLWRTADSITSTLTVQRNEYSFTLGLSSDEALAAVIREEDETVTVLDLNSGITRLTIDTGMEVCAVGVDGSTVVVVGEGKIITWSLPSGNNVLNPRAGVNDSVLTTTFNCPSFLDGVLRSISVSSDLRHIAIIGLYEDVDDYRNSLHLYDVPTGNLLASEHAGSPSIVSFSPDGHEVWSASDGGYANGWKITEDSKSDFIRLESSTNPPDWFPLQSSRGYQVTDGWWVVSPSGKQHLWLPPSWRFCWQDRMWSGRFLALLGSGPPEPVILELEE</sequence>
<dbReference type="Proteomes" id="UP000886501">
    <property type="component" value="Unassembled WGS sequence"/>
</dbReference>
<comment type="caution">
    <text evidence="1">The sequence shown here is derived from an EMBL/GenBank/DDBJ whole genome shotgun (WGS) entry which is preliminary data.</text>
</comment>
<evidence type="ECO:0000313" key="2">
    <source>
        <dbReference type="Proteomes" id="UP000886501"/>
    </source>
</evidence>
<proteinExistence type="predicted"/>